<dbReference type="EMBL" id="CP001669">
    <property type="protein sequence ID" value="AFZ80269.1"/>
    <property type="molecule type" value="Genomic_DNA"/>
</dbReference>
<feature type="transmembrane region" description="Helical" evidence="1">
    <location>
        <begin position="87"/>
        <end position="106"/>
    </location>
</feature>
<dbReference type="KEGG" id="beq:BEWA_031220"/>
<proteinExistence type="predicted"/>
<keyword evidence="1" id="KW-0472">Membrane</keyword>
<dbReference type="Proteomes" id="UP000031512">
    <property type="component" value="Chromosome 1"/>
</dbReference>
<evidence type="ECO:0000256" key="1">
    <source>
        <dbReference type="SAM" id="Phobius"/>
    </source>
</evidence>
<evidence type="ECO:0000313" key="2">
    <source>
        <dbReference type="EMBL" id="AFZ80269.1"/>
    </source>
</evidence>
<name>L0AZD8_THEEQ</name>
<keyword evidence="3" id="KW-1185">Reference proteome</keyword>
<keyword evidence="1" id="KW-0812">Transmembrane</keyword>
<accession>L0AZD8</accession>
<gene>
    <name evidence="2" type="ORF">BEWA_031220</name>
</gene>
<keyword evidence="1" id="KW-1133">Transmembrane helix</keyword>
<dbReference type="GeneID" id="15803471"/>
<dbReference type="RefSeq" id="XP_004829935.1">
    <property type="nucleotide sequence ID" value="XM_004829878.1"/>
</dbReference>
<evidence type="ECO:0000313" key="3">
    <source>
        <dbReference type="Proteomes" id="UP000031512"/>
    </source>
</evidence>
<reference evidence="2 3" key="1">
    <citation type="journal article" date="2012" name="BMC Genomics">
        <title>Comparative genomic analysis and phylogenetic position of Theileria equi.</title>
        <authorList>
            <person name="Kappmeyer L.S."/>
            <person name="Thiagarajan M."/>
            <person name="Herndon D.R."/>
            <person name="Ramsay J.D."/>
            <person name="Caler E."/>
            <person name="Djikeng A."/>
            <person name="Gillespie J.J."/>
            <person name="Lau A.O."/>
            <person name="Roalson E.H."/>
            <person name="Silva J.C."/>
            <person name="Silva M.G."/>
            <person name="Suarez C.E."/>
            <person name="Ueti M.W."/>
            <person name="Nene V.M."/>
            <person name="Mealey R.H."/>
            <person name="Knowles D.P."/>
            <person name="Brayton K.A."/>
        </authorList>
    </citation>
    <scope>NUCLEOTIDE SEQUENCE [LARGE SCALE GENOMIC DNA]</scope>
    <source>
        <strain evidence="2 3">WA</strain>
    </source>
</reference>
<dbReference type="AlphaFoldDB" id="L0AZD8"/>
<sequence>MFSHTSAILLGSLSHRAPLTPFIRRFASKKDIKIATKITDLYTNEEPKPDAKQRSQDIKRKIRYVYYDPTLVQRIAILKARFFATGWMYAVTAILAYLALRSIYWCQDRFLKDRFGI</sequence>
<organism evidence="2 3">
    <name type="scientific">Theileria equi strain WA</name>
    <dbReference type="NCBI Taxonomy" id="1537102"/>
    <lineage>
        <taxon>Eukaryota</taxon>
        <taxon>Sar</taxon>
        <taxon>Alveolata</taxon>
        <taxon>Apicomplexa</taxon>
        <taxon>Aconoidasida</taxon>
        <taxon>Piroplasmida</taxon>
        <taxon>Theileriidae</taxon>
        <taxon>Theileria</taxon>
    </lineage>
</organism>
<dbReference type="OrthoDB" id="364807at2759"/>
<protein>
    <submittedName>
        <fullName evidence="2">Uncharacterized protein</fullName>
    </submittedName>
</protein>
<dbReference type="eggNOG" id="ENOG502QXTD">
    <property type="taxonomic scope" value="Eukaryota"/>
</dbReference>
<dbReference type="VEuPathDB" id="PiroplasmaDB:BEWA_031220"/>